<dbReference type="Pfam" id="PF05576">
    <property type="entry name" value="Peptidase_S37"/>
    <property type="match status" value="1"/>
</dbReference>
<keyword evidence="2" id="KW-0732">Signal</keyword>
<proteinExistence type="predicted"/>
<dbReference type="GO" id="GO:0006508">
    <property type="term" value="P:proteolysis"/>
    <property type="evidence" value="ECO:0007669"/>
    <property type="project" value="UniProtKB-KW"/>
</dbReference>
<dbReference type="GO" id="GO:0008239">
    <property type="term" value="F:dipeptidyl-peptidase activity"/>
    <property type="evidence" value="ECO:0007669"/>
    <property type="project" value="TreeGrafter"/>
</dbReference>
<dbReference type="InterPro" id="IPR029058">
    <property type="entry name" value="AB_hydrolase_fold"/>
</dbReference>
<organism evidence="4">
    <name type="scientific">Tenacibaculum sp. Pbs-1</name>
    <dbReference type="NCBI Taxonomy" id="3238748"/>
    <lineage>
        <taxon>Bacteria</taxon>
        <taxon>Pseudomonadati</taxon>
        <taxon>Bacteroidota</taxon>
        <taxon>Flavobacteriia</taxon>
        <taxon>Flavobacteriales</taxon>
        <taxon>Flavobacteriaceae</taxon>
        <taxon>Tenacibaculum</taxon>
    </lineage>
</organism>
<dbReference type="PANTHER" id="PTHR11010">
    <property type="entry name" value="PROTEASE S28 PRO-X CARBOXYPEPTIDASE-RELATED"/>
    <property type="match status" value="1"/>
</dbReference>
<protein>
    <submittedName>
        <fullName evidence="4">S28 family serine protease</fullName>
    </submittedName>
</protein>
<gene>
    <name evidence="4" type="ORF">Pbs1_15160</name>
</gene>
<keyword evidence="3" id="KW-0378">Hydrolase</keyword>
<dbReference type="PANTHER" id="PTHR11010:SF38">
    <property type="entry name" value="LYSOSOMAL PRO-X CARBOXYPEPTIDASE"/>
    <property type="match status" value="1"/>
</dbReference>
<dbReference type="Gene3D" id="3.40.50.1820">
    <property type="entry name" value="alpha/beta hydrolase"/>
    <property type="match status" value="2"/>
</dbReference>
<evidence type="ECO:0000256" key="2">
    <source>
        <dbReference type="ARBA" id="ARBA00022729"/>
    </source>
</evidence>
<dbReference type="EMBL" id="AP035888">
    <property type="protein sequence ID" value="BFP68173.1"/>
    <property type="molecule type" value="Genomic_DNA"/>
</dbReference>
<dbReference type="SUPFAM" id="SSF53474">
    <property type="entry name" value="alpha/beta-Hydrolases"/>
    <property type="match status" value="1"/>
</dbReference>
<name>A0AB33KX55_9FLAO</name>
<reference evidence="4" key="1">
    <citation type="submission" date="2024-08" db="EMBL/GenBank/DDBJ databases">
        <title>Whole genome sequence of Tenacibaculum sp. strain pbs-1 associated with black-spot shell disease in Akoya pearl oysters.</title>
        <authorList>
            <person name="Sakatoku A."/>
            <person name="Suzuki T."/>
            <person name="Hatano K."/>
            <person name="Seki M."/>
            <person name="Tanaka D."/>
            <person name="Nakamura S."/>
            <person name="Suzuki N."/>
            <person name="Isshiki T."/>
        </authorList>
    </citation>
    <scope>NUCLEOTIDE SEQUENCE</scope>
    <source>
        <strain evidence="4">Pbs-1</strain>
    </source>
</reference>
<keyword evidence="1 4" id="KW-0645">Protease</keyword>
<dbReference type="PROSITE" id="PS51257">
    <property type="entry name" value="PROKAR_LIPOPROTEIN"/>
    <property type="match status" value="1"/>
</dbReference>
<dbReference type="AlphaFoldDB" id="A0AB33KX55"/>
<dbReference type="InterPro" id="IPR008761">
    <property type="entry name" value="Peptidase_S37"/>
</dbReference>
<evidence type="ECO:0000256" key="3">
    <source>
        <dbReference type="ARBA" id="ARBA00022801"/>
    </source>
</evidence>
<sequence length="446" mass="52457">MKAYNFIQNYFMKLIPTFLFTFIITVLLSCNTNNNKSFKSKLQEVFPNAKINTIKTEDHFIESYQVILNQFLDHKHPEEGTFKQYIYISHSDYNNPTILVTDGYASHNRTTELSKIFKGNQVIVEYRMYGKSRPDEIPWKYLTNDNATNDYHFIVEKLKSLYKNKWISTGISKGGETALIYKYNFPNDIDVTVPYVAPLINGTEDIRTNDFINTIKNETCRDRIKTFQRAILHKRSDIIPLLKEYATTNEITFNEVPFNEVLEYAVLEFPFSFWQWGDGKCDKIPENNDDINVLFNFLIKNSDITVYSDWGYNYYLPSFYQHMTELGYYGYDLTPVKDLLQVVTCSSNKRFAPKNIDISYNPNYIKKVRNYVENKGNRILYIYGENDPWYACAPIPKKEVDALKMVLPNANHATRIRHFSDEKQKIMYDKLQAWLGNTITIYPLKK</sequence>
<evidence type="ECO:0000256" key="1">
    <source>
        <dbReference type="ARBA" id="ARBA00022670"/>
    </source>
</evidence>
<accession>A0AB33KX55</accession>
<evidence type="ECO:0000313" key="4">
    <source>
        <dbReference type="EMBL" id="BFP68173.1"/>
    </source>
</evidence>